<keyword evidence="1" id="KW-0812">Transmembrane</keyword>
<dbReference type="AlphaFoldDB" id="A0A6J8A0I3"/>
<keyword evidence="3" id="KW-1185">Reference proteome</keyword>
<sequence>MGVFYNVIADFIKKYGYRMVDIPDRFNGNELPKRFLDLYEALPHSGRGVSCEEIHPNHSCDLHFNVHQAPSRAGPWDNNIRVPNQRYAYKLSIAMIMSHMFTSILFVLMWHTSNGAWKIAKDHFRPIGHHQQRKTRRPSTLPVVPDTEDKLVEASVEVTPSAQNVPVETESQPGSSLLQDGEVTPINVTRTKRRVPNDATCDSVSTGTLGTNIIDFSHDPDTDDKNLAKLFFSRQFQTSEKVQEDTRNCRILSRERKRKTAVKLLREKCLPVISRSKAIYELWRDLKDVVWPARSWPYNIRQLFWKKNLKDWKRILLAAFAYVNGLNPEMLLDWAKLMGICRDNSGIRHFTAFFRLDAYNVSNNRYI</sequence>
<name>A0A6J8A0I3_MYTCO</name>
<evidence type="ECO:0000313" key="3">
    <source>
        <dbReference type="Proteomes" id="UP000507470"/>
    </source>
</evidence>
<dbReference type="Proteomes" id="UP000507470">
    <property type="component" value="Unassembled WGS sequence"/>
</dbReference>
<feature type="transmembrane region" description="Helical" evidence="1">
    <location>
        <begin position="91"/>
        <end position="111"/>
    </location>
</feature>
<evidence type="ECO:0000313" key="2">
    <source>
        <dbReference type="EMBL" id="CAC5359305.1"/>
    </source>
</evidence>
<accession>A0A6J8A0I3</accession>
<proteinExistence type="predicted"/>
<keyword evidence="1" id="KW-0472">Membrane</keyword>
<gene>
    <name evidence="2" type="ORF">MCOR_2206</name>
</gene>
<keyword evidence="1" id="KW-1133">Transmembrane helix</keyword>
<organism evidence="2 3">
    <name type="scientific">Mytilus coruscus</name>
    <name type="common">Sea mussel</name>
    <dbReference type="NCBI Taxonomy" id="42192"/>
    <lineage>
        <taxon>Eukaryota</taxon>
        <taxon>Metazoa</taxon>
        <taxon>Spiralia</taxon>
        <taxon>Lophotrochozoa</taxon>
        <taxon>Mollusca</taxon>
        <taxon>Bivalvia</taxon>
        <taxon>Autobranchia</taxon>
        <taxon>Pteriomorphia</taxon>
        <taxon>Mytilida</taxon>
        <taxon>Mytiloidea</taxon>
        <taxon>Mytilidae</taxon>
        <taxon>Mytilinae</taxon>
        <taxon>Mytilus</taxon>
    </lineage>
</organism>
<dbReference type="EMBL" id="CACVKT020000470">
    <property type="protein sequence ID" value="CAC5359305.1"/>
    <property type="molecule type" value="Genomic_DNA"/>
</dbReference>
<protein>
    <submittedName>
        <fullName evidence="2">Uncharacterized protein</fullName>
    </submittedName>
</protein>
<evidence type="ECO:0000256" key="1">
    <source>
        <dbReference type="SAM" id="Phobius"/>
    </source>
</evidence>
<reference evidence="2 3" key="1">
    <citation type="submission" date="2020-06" db="EMBL/GenBank/DDBJ databases">
        <authorList>
            <person name="Li R."/>
            <person name="Bekaert M."/>
        </authorList>
    </citation>
    <scope>NUCLEOTIDE SEQUENCE [LARGE SCALE GENOMIC DNA]</scope>
    <source>
        <strain evidence="3">wild</strain>
    </source>
</reference>